<name>A0AAN7SZ08_9EURO</name>
<dbReference type="InterPro" id="IPR046341">
    <property type="entry name" value="SET_dom_sf"/>
</dbReference>
<comment type="caution">
    <text evidence="1">The sequence shown here is derived from an EMBL/GenBank/DDBJ whole genome shotgun (WGS) entry which is preliminary data.</text>
</comment>
<evidence type="ECO:0008006" key="3">
    <source>
        <dbReference type="Google" id="ProtNLM"/>
    </source>
</evidence>
<dbReference type="PANTHER" id="PTHR13271">
    <property type="entry name" value="UNCHARACTERIZED PUTATIVE METHYLTRANSFERASE"/>
    <property type="match status" value="1"/>
</dbReference>
<keyword evidence="2" id="KW-1185">Reference proteome</keyword>
<dbReference type="GO" id="GO:0016279">
    <property type="term" value="F:protein-lysine N-methyltransferase activity"/>
    <property type="evidence" value="ECO:0007669"/>
    <property type="project" value="TreeGrafter"/>
</dbReference>
<accession>A0AAN7SZ08</accession>
<proteinExistence type="predicted"/>
<gene>
    <name evidence="1" type="ORF">LTR05_005573</name>
</gene>
<dbReference type="InterPro" id="IPR050600">
    <property type="entry name" value="SETD3_SETD6_MTase"/>
</dbReference>
<dbReference type="SUPFAM" id="SSF82199">
    <property type="entry name" value="SET domain"/>
    <property type="match status" value="1"/>
</dbReference>
<dbReference type="PANTHER" id="PTHR13271:SF137">
    <property type="entry name" value="SET DOMAIN-CONTAINING PROTEIN"/>
    <property type="match status" value="1"/>
</dbReference>
<organism evidence="1 2">
    <name type="scientific">Lithohypha guttulata</name>
    <dbReference type="NCBI Taxonomy" id="1690604"/>
    <lineage>
        <taxon>Eukaryota</taxon>
        <taxon>Fungi</taxon>
        <taxon>Dikarya</taxon>
        <taxon>Ascomycota</taxon>
        <taxon>Pezizomycotina</taxon>
        <taxon>Eurotiomycetes</taxon>
        <taxon>Chaetothyriomycetidae</taxon>
        <taxon>Chaetothyriales</taxon>
        <taxon>Trichomeriaceae</taxon>
        <taxon>Lithohypha</taxon>
    </lineage>
</organism>
<reference evidence="1 2" key="1">
    <citation type="submission" date="2023-08" db="EMBL/GenBank/DDBJ databases">
        <title>Black Yeasts Isolated from many extreme environments.</title>
        <authorList>
            <person name="Coleine C."/>
            <person name="Stajich J.E."/>
            <person name="Selbmann L."/>
        </authorList>
    </citation>
    <scope>NUCLEOTIDE SEQUENCE [LARGE SCALE GENOMIC DNA]</scope>
    <source>
        <strain evidence="1 2">CCFEE 5910</strain>
    </source>
</reference>
<dbReference type="Gene3D" id="3.90.1410.10">
    <property type="entry name" value="set domain protein methyltransferase, domain 1"/>
    <property type="match status" value="1"/>
</dbReference>
<protein>
    <recommendedName>
        <fullName evidence="3">SET domain-containing protein</fullName>
    </recommendedName>
</protein>
<evidence type="ECO:0000313" key="1">
    <source>
        <dbReference type="EMBL" id="KAK5084496.1"/>
    </source>
</evidence>
<evidence type="ECO:0000313" key="2">
    <source>
        <dbReference type="Proteomes" id="UP001309876"/>
    </source>
</evidence>
<dbReference type="EMBL" id="JAVRRJ010000005">
    <property type="protein sequence ID" value="KAK5084496.1"/>
    <property type="molecule type" value="Genomic_DNA"/>
</dbReference>
<sequence length="499" mass="56626">MTDESSQDFERLLDFCSKNAIVIHPSIKPRKVYGAGLGIYTIDRVRAGAHLVQVPTKHVFTPDSIPESFIPNSLRKDLAVHAQLAAFFAFASKDDLEQYRPWLDTWPALHDFTDTMPIFYGEWAEYILLQLGRMKDEIHPRQNAKKRTSKRRKITLSGTFTIPPAHPTSSSLLAKMADKLVQHIKSVNKIMSHLNLIQDDLKLTKFLHAWCLVNTRCFYYFSPAASKLLKRGKLKSKPPSDPNEAMALCPFMDLFNHRAPSPSLDVFGSQAETSTSQSLPCKVQSTAAGFTVTTTSPTLANTEVLLSYGAHTNDTLWSEYGFLLPHATNTSDSICLDEIVSESMTSLHRTTLEDHGYLENYTLHNDGSICYRTEMASWLLVLGRQKWAKVVAEGLDPEDSCTTPNGKERHEEYLHKWLNKVTHAAEQNIKVLNQLAEEKLLQSFKTMSIVASSYLESDEDSLRLARQRRDMCLLRWEQIKSMASRGINKFKEENNQIRI</sequence>
<dbReference type="AlphaFoldDB" id="A0AAN7SZ08"/>
<dbReference type="Proteomes" id="UP001309876">
    <property type="component" value="Unassembled WGS sequence"/>
</dbReference>